<accession>A0AAQ1GDB8</accession>
<feature type="transmembrane region" description="Helical" evidence="1">
    <location>
        <begin position="66"/>
        <end position="84"/>
    </location>
</feature>
<reference evidence="2 3" key="1">
    <citation type="submission" date="2016-10" db="EMBL/GenBank/DDBJ databases">
        <authorList>
            <person name="Varghese N."/>
            <person name="Submissions S."/>
        </authorList>
    </citation>
    <scope>NUCLEOTIDE SEQUENCE [LARGE SCALE GENOMIC DNA]</scope>
    <source>
        <strain evidence="2 3">LMG 22274</strain>
    </source>
</reference>
<organism evidence="2 3">
    <name type="scientific">Paraburkholderia tropica</name>
    <dbReference type="NCBI Taxonomy" id="92647"/>
    <lineage>
        <taxon>Bacteria</taxon>
        <taxon>Pseudomonadati</taxon>
        <taxon>Pseudomonadota</taxon>
        <taxon>Betaproteobacteria</taxon>
        <taxon>Burkholderiales</taxon>
        <taxon>Burkholderiaceae</taxon>
        <taxon>Paraburkholderia</taxon>
    </lineage>
</organism>
<feature type="transmembrane region" description="Helical" evidence="1">
    <location>
        <begin position="96"/>
        <end position="114"/>
    </location>
</feature>
<evidence type="ECO:0000256" key="1">
    <source>
        <dbReference type="SAM" id="Phobius"/>
    </source>
</evidence>
<protein>
    <submittedName>
        <fullName evidence="2">Uncharacterized protein</fullName>
    </submittedName>
</protein>
<keyword evidence="1" id="KW-0812">Transmembrane</keyword>
<comment type="caution">
    <text evidence="2">The sequence shown here is derived from an EMBL/GenBank/DDBJ whole genome shotgun (WGS) entry which is preliminary data.</text>
</comment>
<keyword evidence="1" id="KW-0472">Membrane</keyword>
<dbReference type="Proteomes" id="UP000183529">
    <property type="component" value="Unassembled WGS sequence"/>
</dbReference>
<gene>
    <name evidence="2" type="ORF">SAMN05216550_10482</name>
</gene>
<dbReference type="GeneID" id="61303881"/>
<feature type="transmembrane region" description="Helical" evidence="1">
    <location>
        <begin position="142"/>
        <end position="160"/>
    </location>
</feature>
<dbReference type="AlphaFoldDB" id="A0AAQ1GDB8"/>
<evidence type="ECO:0000313" key="3">
    <source>
        <dbReference type="Proteomes" id="UP000183529"/>
    </source>
</evidence>
<name>A0AAQ1GDB8_9BURK</name>
<evidence type="ECO:0000313" key="2">
    <source>
        <dbReference type="EMBL" id="SEJ34354.1"/>
    </source>
</evidence>
<keyword evidence="1" id="KW-1133">Transmembrane helix</keyword>
<dbReference type="RefSeq" id="WP_074982340.1">
    <property type="nucleotide sequence ID" value="NZ_CADFGN010000007.1"/>
</dbReference>
<dbReference type="EMBL" id="FNZM01000004">
    <property type="protein sequence ID" value="SEJ34354.1"/>
    <property type="molecule type" value="Genomic_DNA"/>
</dbReference>
<sequence length="171" mass="20135">MTLARFVPARRTVVLVAWVMLLAFFFANVEIQIEGSAGWAANLPTWRIEKSWLQDIFWGGRPMTGYHAWVFPFVALFFHLPPIFSARWSWRIEARLIACIMVFWITEDFLWFVLNPAFGLARFKPAFVPWHVHWFGPAPTDYWTMSAVALVLFQLSRGWWRTSKDPFYGRS</sequence>
<proteinExistence type="predicted"/>
<feature type="transmembrane region" description="Helical" evidence="1">
    <location>
        <begin position="12"/>
        <end position="29"/>
    </location>
</feature>